<keyword evidence="1" id="KW-0378">Hydrolase</keyword>
<dbReference type="SUPFAM" id="SSF53474">
    <property type="entry name" value="alpha/beta-Hydrolases"/>
    <property type="match status" value="1"/>
</dbReference>
<evidence type="ECO:0000313" key="3">
    <source>
        <dbReference type="EMBL" id="KAF2861543.1"/>
    </source>
</evidence>
<dbReference type="GO" id="GO:0019748">
    <property type="term" value="P:secondary metabolic process"/>
    <property type="evidence" value="ECO:0007669"/>
    <property type="project" value="TreeGrafter"/>
</dbReference>
<evidence type="ECO:0000313" key="4">
    <source>
        <dbReference type="Proteomes" id="UP000799421"/>
    </source>
</evidence>
<dbReference type="InterPro" id="IPR005645">
    <property type="entry name" value="FSH-like_dom"/>
</dbReference>
<dbReference type="Proteomes" id="UP000799421">
    <property type="component" value="Unassembled WGS sequence"/>
</dbReference>
<reference evidence="3" key="1">
    <citation type="journal article" date="2020" name="Stud. Mycol.">
        <title>101 Dothideomycetes genomes: a test case for predicting lifestyles and emergence of pathogens.</title>
        <authorList>
            <person name="Haridas S."/>
            <person name="Albert R."/>
            <person name="Binder M."/>
            <person name="Bloem J."/>
            <person name="Labutti K."/>
            <person name="Salamov A."/>
            <person name="Andreopoulos B."/>
            <person name="Baker S."/>
            <person name="Barry K."/>
            <person name="Bills G."/>
            <person name="Bluhm B."/>
            <person name="Cannon C."/>
            <person name="Castanera R."/>
            <person name="Culley D."/>
            <person name="Daum C."/>
            <person name="Ezra D."/>
            <person name="Gonzalez J."/>
            <person name="Henrissat B."/>
            <person name="Kuo A."/>
            <person name="Liang C."/>
            <person name="Lipzen A."/>
            <person name="Lutzoni F."/>
            <person name="Magnuson J."/>
            <person name="Mondo S."/>
            <person name="Nolan M."/>
            <person name="Ohm R."/>
            <person name="Pangilinan J."/>
            <person name="Park H.-J."/>
            <person name="Ramirez L."/>
            <person name="Alfaro M."/>
            <person name="Sun H."/>
            <person name="Tritt A."/>
            <person name="Yoshinaga Y."/>
            <person name="Zwiers L.-H."/>
            <person name="Turgeon B."/>
            <person name="Goodwin S."/>
            <person name="Spatafora J."/>
            <person name="Crous P."/>
            <person name="Grigoriev I."/>
        </authorList>
    </citation>
    <scope>NUCLEOTIDE SEQUENCE</scope>
    <source>
        <strain evidence="3">CBS 480.64</strain>
    </source>
</reference>
<gene>
    <name evidence="3" type="ORF">K470DRAFT_281540</name>
</gene>
<keyword evidence="4" id="KW-1185">Reference proteome</keyword>
<name>A0A6A7C2E8_9PEZI</name>
<protein>
    <recommendedName>
        <fullName evidence="2">Serine hydrolase domain-containing protein</fullName>
    </recommendedName>
</protein>
<dbReference type="Gene3D" id="3.40.50.1820">
    <property type="entry name" value="alpha/beta hydrolase"/>
    <property type="match status" value="1"/>
</dbReference>
<dbReference type="Pfam" id="PF03959">
    <property type="entry name" value="FSH1"/>
    <property type="match status" value="1"/>
</dbReference>
<feature type="domain" description="Serine hydrolase" evidence="2">
    <location>
        <begin position="1"/>
        <end position="235"/>
    </location>
</feature>
<dbReference type="GO" id="GO:0005737">
    <property type="term" value="C:cytoplasm"/>
    <property type="evidence" value="ECO:0007669"/>
    <property type="project" value="TreeGrafter"/>
</dbReference>
<proteinExistence type="predicted"/>
<evidence type="ECO:0000259" key="2">
    <source>
        <dbReference type="Pfam" id="PF03959"/>
    </source>
</evidence>
<sequence length="267" mass="29122">MPPKLKILMLHGYTQSGRTFDLKTKALQKSLEKAFPPAPKLGFLKSYPAGVEFVYPTAPLRLDPTDIPGYKGEQENTSSDAYGWWRRKGDSEPYIYDGMEDGLTAIAEVLITQGPFDVVLGFSQGGAAAGLVASLLESGRQEAFEKAKGMPFPKAFRDLAHSRLKAAVSYSGFGAGNDVYRGFYEPKIGTPMLHFIGSMDTVVSEERSLKLVDACEERRVVYHPGGHFLPAAQKQCLAALVGFLREVCDGGGDAKEDDEDDDGELPF</sequence>
<dbReference type="AlphaFoldDB" id="A0A6A7C2E8"/>
<dbReference type="EMBL" id="MU005972">
    <property type="protein sequence ID" value="KAF2861543.1"/>
    <property type="molecule type" value="Genomic_DNA"/>
</dbReference>
<dbReference type="PANTHER" id="PTHR48070:SF6">
    <property type="entry name" value="ESTERASE OVCA2"/>
    <property type="match status" value="1"/>
</dbReference>
<dbReference type="InterPro" id="IPR029058">
    <property type="entry name" value="AB_hydrolase_fold"/>
</dbReference>
<dbReference type="PANTHER" id="PTHR48070">
    <property type="entry name" value="ESTERASE OVCA2"/>
    <property type="match status" value="1"/>
</dbReference>
<dbReference type="GO" id="GO:0016787">
    <property type="term" value="F:hydrolase activity"/>
    <property type="evidence" value="ECO:0007669"/>
    <property type="project" value="UniProtKB-KW"/>
</dbReference>
<accession>A0A6A7C2E8</accession>
<dbReference type="InterPro" id="IPR050593">
    <property type="entry name" value="LovG"/>
</dbReference>
<evidence type="ECO:0000256" key="1">
    <source>
        <dbReference type="ARBA" id="ARBA00022801"/>
    </source>
</evidence>
<dbReference type="GO" id="GO:0005634">
    <property type="term" value="C:nucleus"/>
    <property type="evidence" value="ECO:0007669"/>
    <property type="project" value="TreeGrafter"/>
</dbReference>
<dbReference type="OrthoDB" id="2094269at2759"/>
<organism evidence="3 4">
    <name type="scientific">Piedraia hortae CBS 480.64</name>
    <dbReference type="NCBI Taxonomy" id="1314780"/>
    <lineage>
        <taxon>Eukaryota</taxon>
        <taxon>Fungi</taxon>
        <taxon>Dikarya</taxon>
        <taxon>Ascomycota</taxon>
        <taxon>Pezizomycotina</taxon>
        <taxon>Dothideomycetes</taxon>
        <taxon>Dothideomycetidae</taxon>
        <taxon>Capnodiales</taxon>
        <taxon>Piedraiaceae</taxon>
        <taxon>Piedraia</taxon>
    </lineage>
</organism>